<dbReference type="SMART" id="SM01393">
    <property type="entry name" value="Ribosomal_L32e"/>
    <property type="match status" value="1"/>
</dbReference>
<comment type="caution">
    <text evidence="6">The sequence shown here is derived from an EMBL/GenBank/DDBJ whole genome shotgun (WGS) entry which is preliminary data.</text>
</comment>
<dbReference type="PATRIC" id="fig|55758.3.peg.1860"/>
<dbReference type="InterPro" id="IPR018263">
    <property type="entry name" value="Ribosomal_eL32_CS"/>
</dbReference>
<dbReference type="PROSITE" id="PS00580">
    <property type="entry name" value="RIBOSOMAL_L32E"/>
    <property type="match status" value="1"/>
</dbReference>
<evidence type="ECO:0000313" key="6">
    <source>
        <dbReference type="EMBL" id="KZX10738.1"/>
    </source>
</evidence>
<evidence type="ECO:0000313" key="7">
    <source>
        <dbReference type="Proteomes" id="UP000077066"/>
    </source>
</evidence>
<dbReference type="OrthoDB" id="372100at2157"/>
<dbReference type="PANTHER" id="PTHR23413">
    <property type="entry name" value="60S RIBOSOMAL PROTEIN L32 AND DNA-DIRECTED RNA POLYMERASE II, SUBUNIT N"/>
    <property type="match status" value="1"/>
</dbReference>
<dbReference type="Pfam" id="PF01655">
    <property type="entry name" value="Ribosomal_L32e"/>
    <property type="match status" value="1"/>
</dbReference>
<dbReference type="SUPFAM" id="SSF52042">
    <property type="entry name" value="Ribosomal protein L32e"/>
    <property type="match status" value="1"/>
</dbReference>
<dbReference type="STRING" id="55758.MBFIL_16500"/>
<dbReference type="GO" id="GO:0003735">
    <property type="term" value="F:structural constituent of ribosome"/>
    <property type="evidence" value="ECO:0007669"/>
    <property type="project" value="InterPro"/>
</dbReference>
<sequence>MKKKFKRQEYARYKKLGVKWRRPRGKTSKMRRYEAGKPDMPSIGYRTPRDIRGLHPSGYKDILVCNMQDLEKLDPATDAGRISATIGKRKKVEMLKKASELGIKILNKNI</sequence>
<protein>
    <recommendedName>
        <fullName evidence="4">Large ribosomal subunit protein eL32</fullName>
    </recommendedName>
    <alternativeName>
        <fullName evidence="5">50S ribosomal protein L32e</fullName>
    </alternativeName>
</protein>
<name>A0A165ZHK6_9EURY</name>
<keyword evidence="3" id="KW-0687">Ribonucleoprotein</keyword>
<dbReference type="InterPro" id="IPR023654">
    <property type="entry name" value="Ribosomal_eL32_arc"/>
</dbReference>
<keyword evidence="7" id="KW-1185">Reference proteome</keyword>
<keyword evidence="2 6" id="KW-0689">Ribosomal protein</keyword>
<accession>A0A165ZHK6</accession>
<evidence type="ECO:0000256" key="4">
    <source>
        <dbReference type="ARBA" id="ARBA00035229"/>
    </source>
</evidence>
<dbReference type="GO" id="GO:0006412">
    <property type="term" value="P:translation"/>
    <property type="evidence" value="ECO:0007669"/>
    <property type="project" value="InterPro"/>
</dbReference>
<dbReference type="Proteomes" id="UP000077066">
    <property type="component" value="Unassembled WGS sequence"/>
</dbReference>
<evidence type="ECO:0000256" key="1">
    <source>
        <dbReference type="ARBA" id="ARBA00008431"/>
    </source>
</evidence>
<dbReference type="InterPro" id="IPR036351">
    <property type="entry name" value="Ribosomal_eL32_sf"/>
</dbReference>
<evidence type="ECO:0000256" key="2">
    <source>
        <dbReference type="ARBA" id="ARBA00022980"/>
    </source>
</evidence>
<organism evidence="6 7">
    <name type="scientific">Methanobrevibacter filiformis</name>
    <dbReference type="NCBI Taxonomy" id="55758"/>
    <lineage>
        <taxon>Archaea</taxon>
        <taxon>Methanobacteriati</taxon>
        <taxon>Methanobacteriota</taxon>
        <taxon>Methanomada group</taxon>
        <taxon>Methanobacteria</taxon>
        <taxon>Methanobacteriales</taxon>
        <taxon>Methanobacteriaceae</taxon>
        <taxon>Methanobrevibacter</taxon>
    </lineage>
</organism>
<reference evidence="6 7" key="1">
    <citation type="submission" date="2016-04" db="EMBL/GenBank/DDBJ databases">
        <title>Genome sequence of Methanobrevibacter filiformis DSM 11501.</title>
        <authorList>
            <person name="Poehlein A."/>
            <person name="Seedorf H."/>
            <person name="Daniel R."/>
        </authorList>
    </citation>
    <scope>NUCLEOTIDE SEQUENCE [LARGE SCALE GENOMIC DNA]</scope>
    <source>
        <strain evidence="6 7">DSM 11501</strain>
    </source>
</reference>
<proteinExistence type="inferred from homology"/>
<dbReference type="NCBIfam" id="NF006332">
    <property type="entry name" value="PRK08562.1"/>
    <property type="match status" value="1"/>
</dbReference>
<gene>
    <name evidence="6" type="ORF">MBFIL_16500</name>
</gene>
<evidence type="ECO:0000256" key="3">
    <source>
        <dbReference type="ARBA" id="ARBA00023274"/>
    </source>
</evidence>
<dbReference type="AlphaFoldDB" id="A0A165ZHK6"/>
<dbReference type="EMBL" id="LWMT01000265">
    <property type="protein sequence ID" value="KZX10738.1"/>
    <property type="molecule type" value="Genomic_DNA"/>
</dbReference>
<dbReference type="InterPro" id="IPR001515">
    <property type="entry name" value="Ribosomal_eL32"/>
</dbReference>
<dbReference type="PANTHER" id="PTHR23413:SF1">
    <property type="entry name" value="RIBOSOMAL PROTEIN L32"/>
    <property type="match status" value="1"/>
</dbReference>
<evidence type="ECO:0000256" key="5">
    <source>
        <dbReference type="ARBA" id="ARBA00035377"/>
    </source>
</evidence>
<dbReference type="RefSeq" id="WP_066973526.1">
    <property type="nucleotide sequence ID" value="NZ_LWMT01000265.1"/>
</dbReference>
<dbReference type="CDD" id="cd00513">
    <property type="entry name" value="Ribosomal_L32_L32e"/>
    <property type="match status" value="1"/>
</dbReference>
<comment type="similarity">
    <text evidence="1">Belongs to the eukaryotic ribosomal protein eL32 family.</text>
</comment>
<dbReference type="GO" id="GO:0022625">
    <property type="term" value="C:cytosolic large ribosomal subunit"/>
    <property type="evidence" value="ECO:0007669"/>
    <property type="project" value="TreeGrafter"/>
</dbReference>